<reference evidence="1" key="1">
    <citation type="journal article" date="2015" name="Front. Microbiol.">
        <title>Combining genomic sequencing methods to explore viral diversity and reveal potential virus-host interactions.</title>
        <authorList>
            <person name="Chow C.E."/>
            <person name="Winget D.M."/>
            <person name="White R.A.III."/>
            <person name="Hallam S.J."/>
            <person name="Suttle C.A."/>
        </authorList>
    </citation>
    <scope>NUCLEOTIDE SEQUENCE</scope>
    <source>
        <strain evidence="1">H4084972</strain>
    </source>
</reference>
<evidence type="ECO:0000313" key="1">
    <source>
        <dbReference type="EMBL" id="AKH47343.1"/>
    </source>
</evidence>
<accession>A0A0F7L701</accession>
<proteinExistence type="predicted"/>
<organism evidence="1">
    <name type="scientific">uncultured marine virus</name>
    <dbReference type="NCBI Taxonomy" id="186617"/>
    <lineage>
        <taxon>Viruses</taxon>
        <taxon>environmental samples</taxon>
    </lineage>
</organism>
<reference evidence="1" key="2">
    <citation type="submission" date="2015-03" db="EMBL/GenBank/DDBJ databases">
        <authorList>
            <person name="Chow C.-E.T."/>
            <person name="Winget D.M."/>
            <person name="White R.A.III."/>
            <person name="Hallam S.J."/>
            <person name="Suttle C.A."/>
        </authorList>
    </citation>
    <scope>NUCLEOTIDE SEQUENCE</scope>
    <source>
        <strain evidence="1">H4084972</strain>
    </source>
</reference>
<dbReference type="EMBL" id="KR029592">
    <property type="protein sequence ID" value="AKH47343.1"/>
    <property type="molecule type" value="Genomic_DNA"/>
</dbReference>
<name>A0A0F7L701_9VIRU</name>
<protein>
    <submittedName>
        <fullName evidence="1">Uncharacterized protein</fullName>
    </submittedName>
</protein>
<sequence>MVGFYDKGSLITGASREGLQPQTGFGENFATGLNAVINKGRSISQFSELSEGYDNRIDQIEKATGKRLTNPLGFIDFAKAGIKDGAAPVDFAFEMDKRKKEFEAKADELRGLLPEETRGVILNESQMLDGIRAKAHMLGRDQKDVMDRATASGVMGNIGGEMAGLITDPILLSTLPISWPNLANTTVLTAMGRVAINEAVIAGVSESVIQAQTQSYQKSLGFKNAGFKQGAINVLMATGGAAFLGSIIGGGKRAFDLKFGGKGANEVVEGIAETVDQMGSRELAATLDKIPNKTPETEALKYALEKDADLKDLNPFQQSSEINLLDPKVKREHDIKVSEADKAAAEGVLPRVGDEDTLARDPQKLFDAADNIDGPSTELIDPRAITIDAKRFQFKESFSEEGVTQRLKAVDEWDHTKAGQVLVFEDASGKQFIADGHQRTALAKRVMDKDPNRKLRIAGIVRREVDGFNAEDVMIEAAMKNIAETDIPSPQMVRDAAKIMRIRPEELTNLLKTLPRGSRMVRIARQLTNVSDESFSAVINKQINPNHAAKVAELVPNDHDLQDAIVKLLIKEGSLEKSDFEVEAIIRQAREIPTQQIKQETLFGVEEFQESLFSERAKILKNTIQRLRQDKNAFRNLIKNKTNIEAAGNQLSMDVNARIAQENAIAIELLQKLANKKGGLSDALTEAAREGKKTGKFTGATRNFTDSVREAISRGDFEGDSISGVERSLQVEAQNRQDISERTATADAEQIKGYDDPRTGTAYKEQAALFDEQIEQATLHPELGEKPMVVGFEATPDGKGVKAVTKTFNEVVEDIKGDEEFINGLVGCVRS</sequence>